<evidence type="ECO:0000256" key="1">
    <source>
        <dbReference type="SAM" id="MobiDB-lite"/>
    </source>
</evidence>
<organism evidence="4 5">
    <name type="scientific">Aquibacillus rhizosphaerae</name>
    <dbReference type="NCBI Taxonomy" id="3051431"/>
    <lineage>
        <taxon>Bacteria</taxon>
        <taxon>Bacillati</taxon>
        <taxon>Bacillota</taxon>
        <taxon>Bacilli</taxon>
        <taxon>Bacillales</taxon>
        <taxon>Bacillaceae</taxon>
        <taxon>Aquibacillus</taxon>
    </lineage>
</organism>
<keyword evidence="5" id="KW-1185">Reference proteome</keyword>
<feature type="region of interest" description="Disordered" evidence="1">
    <location>
        <begin position="132"/>
        <end position="167"/>
    </location>
</feature>
<feature type="compositionally biased region" description="Basic and acidic residues" evidence="1">
    <location>
        <begin position="147"/>
        <end position="167"/>
    </location>
</feature>
<feature type="domain" description="YtkA-like" evidence="3">
    <location>
        <begin position="35"/>
        <end position="116"/>
    </location>
</feature>
<dbReference type="EMBL" id="JASTZU010000012">
    <property type="protein sequence ID" value="MDL4839269.1"/>
    <property type="molecule type" value="Genomic_DNA"/>
</dbReference>
<sequence length="263" mass="28963">MKHMLSLLITASLLAACGQADEDNTTNGNETEEAIMPIEVTLEAPEQIDVGVEATIDAIVTQDGEAVEDADEVMFEVWEEGSKDTSKMIEGEHQGDGVYRLMMAFNGEATYQVQSHVTARQMHNMPKTEIIVGNPSPDETVEQENEQESHADHETSDHDHGEASHHDHGLTMELENKDGFSSGTNQTISVQVANNEEALTDANVSLEIKHTTDSDDAWVDLTEKEAGQYSGSVTFSLKGDYTIVIHVEKEDLHDHQEKTITVE</sequence>
<proteinExistence type="predicted"/>
<comment type="caution">
    <text evidence="4">The sequence shown here is derived from an EMBL/GenBank/DDBJ whole genome shotgun (WGS) entry which is preliminary data.</text>
</comment>
<evidence type="ECO:0000256" key="2">
    <source>
        <dbReference type="SAM" id="SignalP"/>
    </source>
</evidence>
<feature type="domain" description="YtkA-like" evidence="3">
    <location>
        <begin position="168"/>
        <end position="246"/>
    </location>
</feature>
<dbReference type="Pfam" id="PF13115">
    <property type="entry name" value="YtkA"/>
    <property type="match status" value="2"/>
</dbReference>
<feature type="chain" id="PRO_5047295765" evidence="2">
    <location>
        <begin position="21"/>
        <end position="263"/>
    </location>
</feature>
<dbReference type="Proteomes" id="UP001235343">
    <property type="component" value="Unassembled WGS sequence"/>
</dbReference>
<dbReference type="PROSITE" id="PS51257">
    <property type="entry name" value="PROKAR_LIPOPROTEIN"/>
    <property type="match status" value="1"/>
</dbReference>
<evidence type="ECO:0000259" key="3">
    <source>
        <dbReference type="Pfam" id="PF13115"/>
    </source>
</evidence>
<protein>
    <submittedName>
        <fullName evidence="4">FixH family protein</fullName>
    </submittedName>
</protein>
<evidence type="ECO:0000313" key="4">
    <source>
        <dbReference type="EMBL" id="MDL4839269.1"/>
    </source>
</evidence>
<dbReference type="RefSeq" id="WP_285930121.1">
    <property type="nucleotide sequence ID" value="NZ_JASTZU010000012.1"/>
</dbReference>
<evidence type="ECO:0000313" key="5">
    <source>
        <dbReference type="Proteomes" id="UP001235343"/>
    </source>
</evidence>
<reference evidence="4 5" key="1">
    <citation type="submission" date="2023-06" db="EMBL/GenBank/DDBJ databases">
        <title>Aquibacillus rhizosphaerae LR5S19.</title>
        <authorList>
            <person name="Sun J.-Q."/>
        </authorList>
    </citation>
    <scope>NUCLEOTIDE SEQUENCE [LARGE SCALE GENOMIC DNA]</scope>
    <source>
        <strain evidence="4 5">LR5S19</strain>
    </source>
</reference>
<feature type="signal peptide" evidence="2">
    <location>
        <begin position="1"/>
        <end position="20"/>
    </location>
</feature>
<accession>A0ABT7L1L5</accession>
<keyword evidence="2" id="KW-0732">Signal</keyword>
<gene>
    <name evidence="4" type="ORF">QQS35_02170</name>
</gene>
<dbReference type="InterPro" id="IPR032693">
    <property type="entry name" value="YtkA-like_dom"/>
</dbReference>
<name>A0ABT7L1L5_9BACI</name>